<dbReference type="GeneID" id="56079367"/>
<organism evidence="1 2">
    <name type="scientific">Halosimplex rubrum</name>
    <dbReference type="NCBI Taxonomy" id="869889"/>
    <lineage>
        <taxon>Archaea</taxon>
        <taxon>Methanobacteriati</taxon>
        <taxon>Methanobacteriota</taxon>
        <taxon>Stenosarchaea group</taxon>
        <taxon>Halobacteria</taxon>
        <taxon>Halobacteriales</taxon>
        <taxon>Haloarculaceae</taxon>
        <taxon>Halosimplex</taxon>
    </lineage>
</organism>
<reference evidence="1 2" key="1">
    <citation type="submission" date="2020-07" db="EMBL/GenBank/DDBJ databases">
        <title>Halosimplex pelagicum sp. nov. and Halosimplex rubrum sp. nov., isolated from salted brown alga Laminaria, and emended description of the genus Halosimplex.</title>
        <authorList>
            <person name="Cui H."/>
        </authorList>
    </citation>
    <scope>NUCLEOTIDE SEQUENCE [LARGE SCALE GENOMIC DNA]</scope>
    <source>
        <strain evidence="1 2">R27</strain>
    </source>
</reference>
<dbReference type="RefSeq" id="WP_179908549.1">
    <property type="nucleotide sequence ID" value="NZ_CP058910.1"/>
</dbReference>
<keyword evidence="2" id="KW-1185">Reference proteome</keyword>
<name>A0A7D5T5P5_9EURY</name>
<dbReference type="KEGG" id="hrr:HZS55_15850"/>
<protein>
    <submittedName>
        <fullName evidence="1">Uncharacterized protein</fullName>
    </submittedName>
</protein>
<accession>A0A7D5T5P5</accession>
<gene>
    <name evidence="1" type="ORF">HZS55_15850</name>
</gene>
<dbReference type="OrthoDB" id="242235at2157"/>
<sequence length="209" mass="23135">MAAQDYPILEIDAQFPTVGEVTGVFEFRKSTVSEGVRTKQFLNNNFDQALSIISEFYDEVTASNTPARRGYYEDLGGGQHYFEIDLVSLGAEDGQWGCDPDPTEADEATVTGGDREQKVNVWNNYLMHSTPDSRTPARLKWGGYAPGGIMSRDYVPVMFENPNLTAARDESSTFSQSLICIDVFDMDLPNDLESLDISDLPLDGLAQLP</sequence>
<evidence type="ECO:0000313" key="1">
    <source>
        <dbReference type="EMBL" id="QLH78670.1"/>
    </source>
</evidence>
<dbReference type="EMBL" id="CP058910">
    <property type="protein sequence ID" value="QLH78670.1"/>
    <property type="molecule type" value="Genomic_DNA"/>
</dbReference>
<evidence type="ECO:0000313" key="2">
    <source>
        <dbReference type="Proteomes" id="UP000509667"/>
    </source>
</evidence>
<dbReference type="Proteomes" id="UP000509667">
    <property type="component" value="Chromosome"/>
</dbReference>
<dbReference type="AlphaFoldDB" id="A0A7D5T5P5"/>
<proteinExistence type="predicted"/>